<dbReference type="PANTHER" id="PTHR30329">
    <property type="entry name" value="STATOR ELEMENT OF FLAGELLAR MOTOR COMPLEX"/>
    <property type="match status" value="1"/>
</dbReference>
<dbReference type="PANTHER" id="PTHR30329:SF21">
    <property type="entry name" value="LIPOPROTEIN YIAD-RELATED"/>
    <property type="match status" value="1"/>
</dbReference>
<accession>Q1K1F8</accession>
<evidence type="ECO:0000256" key="4">
    <source>
        <dbReference type="PROSITE-ProRule" id="PRU00473"/>
    </source>
</evidence>
<dbReference type="PRINTS" id="PR01021">
    <property type="entry name" value="OMPADOMAIN"/>
</dbReference>
<feature type="signal peptide" evidence="5">
    <location>
        <begin position="1"/>
        <end position="18"/>
    </location>
</feature>
<proteinExistence type="predicted"/>
<dbReference type="PROSITE" id="PS01068">
    <property type="entry name" value="OMPA_1"/>
    <property type="match status" value="1"/>
</dbReference>
<dbReference type="OrthoDB" id="9805566at2"/>
<keyword evidence="2 4" id="KW-0472">Membrane</keyword>
<dbReference type="Pfam" id="PF13488">
    <property type="entry name" value="Gly-zipper_Omp"/>
    <property type="match status" value="1"/>
</dbReference>
<feature type="domain" description="OmpA-like" evidence="6">
    <location>
        <begin position="101"/>
        <end position="217"/>
    </location>
</feature>
<dbReference type="InterPro" id="IPR050330">
    <property type="entry name" value="Bact_OuterMem_StrucFunc"/>
</dbReference>
<evidence type="ECO:0000256" key="5">
    <source>
        <dbReference type="SAM" id="SignalP"/>
    </source>
</evidence>
<dbReference type="InterPro" id="IPR039567">
    <property type="entry name" value="Gly-zipper"/>
</dbReference>
<sequence>MRNTLRMCVVVAVMVYLAGCSQPMNRTQKGAGIGAATGALAGALIGQAAGGDTESTLIGAGVGAAVGAGTGAGIGYYMDQQEQAMRNALASVEGVKIDRDGNILYVTFRSDNQFDVGSFTLRAGAQQDVARLAAILTEYHKTTILVAGHTDSTGSEEYNLGLSERRAMAVRNILVASGVISTRITTVGFGESAPIADNSTEYGRQLNRRVALKITPI</sequence>
<organism evidence="7 8">
    <name type="scientific">Desulfuromonas acetoxidans (strain DSM 684 / 11070)</name>
    <dbReference type="NCBI Taxonomy" id="281689"/>
    <lineage>
        <taxon>Bacteria</taxon>
        <taxon>Pseudomonadati</taxon>
        <taxon>Thermodesulfobacteriota</taxon>
        <taxon>Desulfuromonadia</taxon>
        <taxon>Desulfuromonadales</taxon>
        <taxon>Desulfuromonadaceae</taxon>
        <taxon>Desulfuromonas</taxon>
    </lineage>
</organism>
<evidence type="ECO:0000256" key="1">
    <source>
        <dbReference type="ARBA" id="ARBA00004442"/>
    </source>
</evidence>
<name>Q1K1F8_DESA6</name>
<dbReference type="Gene3D" id="3.30.1330.60">
    <property type="entry name" value="OmpA-like domain"/>
    <property type="match status" value="1"/>
</dbReference>
<reference evidence="7" key="1">
    <citation type="submission" date="2006-05" db="EMBL/GenBank/DDBJ databases">
        <title>Annotation of the draft genome assembly of Desulfuromonas acetoxidans DSM 684.</title>
        <authorList>
            <consortium name="US DOE Joint Genome Institute (JGI-ORNL)"/>
            <person name="Larimer F."/>
            <person name="Land M."/>
            <person name="Hauser L."/>
        </authorList>
    </citation>
    <scope>NUCLEOTIDE SEQUENCE [LARGE SCALE GENOMIC DNA]</scope>
    <source>
        <strain evidence="7">DSM 684</strain>
    </source>
</reference>
<feature type="chain" id="PRO_5004192393" evidence="5">
    <location>
        <begin position="19"/>
        <end position="217"/>
    </location>
</feature>
<keyword evidence="8" id="KW-1185">Reference proteome</keyword>
<dbReference type="SUPFAM" id="SSF103088">
    <property type="entry name" value="OmpA-like"/>
    <property type="match status" value="1"/>
</dbReference>
<dbReference type="InterPro" id="IPR036737">
    <property type="entry name" value="OmpA-like_sf"/>
</dbReference>
<dbReference type="EMBL" id="AAEW02000005">
    <property type="protein sequence ID" value="EAT16430.1"/>
    <property type="molecule type" value="Genomic_DNA"/>
</dbReference>
<evidence type="ECO:0000313" key="8">
    <source>
        <dbReference type="Proteomes" id="UP000005695"/>
    </source>
</evidence>
<comment type="subcellular location">
    <subcellularLocation>
        <location evidence="1">Cell outer membrane</location>
    </subcellularLocation>
</comment>
<reference evidence="7" key="2">
    <citation type="submission" date="2006-05" db="EMBL/GenBank/DDBJ databases">
        <title>Sequencing of the draft genome and assembly of Desulfuromonas acetoxidans DSM 684.</title>
        <authorList>
            <consortium name="US DOE Joint Genome Institute (JGI-PGF)"/>
            <person name="Copeland A."/>
            <person name="Lucas S."/>
            <person name="Lapidus A."/>
            <person name="Barry K."/>
            <person name="Detter J.C."/>
            <person name="Glavina del Rio T."/>
            <person name="Hammon N."/>
            <person name="Israni S."/>
            <person name="Dalin E."/>
            <person name="Tice H."/>
            <person name="Bruce D."/>
            <person name="Pitluck S."/>
            <person name="Richardson P."/>
        </authorList>
    </citation>
    <scope>NUCLEOTIDE SEQUENCE [LARGE SCALE GENOMIC DNA]</scope>
    <source>
        <strain evidence="7">DSM 684</strain>
    </source>
</reference>
<dbReference type="Proteomes" id="UP000005695">
    <property type="component" value="Unassembled WGS sequence"/>
</dbReference>
<gene>
    <name evidence="7" type="ORF">Dace_1894</name>
</gene>
<evidence type="ECO:0000256" key="3">
    <source>
        <dbReference type="ARBA" id="ARBA00023237"/>
    </source>
</evidence>
<keyword evidence="5" id="KW-0732">Signal</keyword>
<comment type="caution">
    <text evidence="7">The sequence shown here is derived from an EMBL/GenBank/DDBJ whole genome shotgun (WGS) entry which is preliminary data.</text>
</comment>
<dbReference type="GO" id="GO:0009279">
    <property type="term" value="C:cell outer membrane"/>
    <property type="evidence" value="ECO:0007669"/>
    <property type="project" value="UniProtKB-SubCell"/>
</dbReference>
<evidence type="ECO:0000256" key="2">
    <source>
        <dbReference type="ARBA" id="ARBA00023136"/>
    </source>
</evidence>
<dbReference type="Pfam" id="PF00691">
    <property type="entry name" value="OmpA"/>
    <property type="match status" value="1"/>
</dbReference>
<dbReference type="RefSeq" id="WP_005999091.1">
    <property type="nucleotide sequence ID" value="NZ_AAEW02000005.1"/>
</dbReference>
<dbReference type="PRINTS" id="PR01023">
    <property type="entry name" value="NAFLGMOTY"/>
</dbReference>
<dbReference type="CDD" id="cd07185">
    <property type="entry name" value="OmpA_C-like"/>
    <property type="match status" value="1"/>
</dbReference>
<dbReference type="InterPro" id="IPR006690">
    <property type="entry name" value="OMPA-like_CS"/>
</dbReference>
<dbReference type="InterPro" id="IPR006665">
    <property type="entry name" value="OmpA-like"/>
</dbReference>
<evidence type="ECO:0000313" key="7">
    <source>
        <dbReference type="EMBL" id="EAT16430.1"/>
    </source>
</evidence>
<keyword evidence="3" id="KW-0998">Cell outer membrane</keyword>
<protein>
    <submittedName>
        <fullName evidence="7">OmpA/MotB</fullName>
    </submittedName>
</protein>
<evidence type="ECO:0000259" key="6">
    <source>
        <dbReference type="PROSITE" id="PS51123"/>
    </source>
</evidence>
<dbReference type="PROSITE" id="PS51123">
    <property type="entry name" value="OMPA_2"/>
    <property type="match status" value="1"/>
</dbReference>
<dbReference type="AlphaFoldDB" id="Q1K1F8"/>
<dbReference type="InterPro" id="IPR006664">
    <property type="entry name" value="OMP_bac"/>
</dbReference>